<gene>
    <name evidence="2" type="ORF">B4088_0917</name>
</gene>
<evidence type="ECO:0000313" key="2">
    <source>
        <dbReference type="EMBL" id="KZD71187.1"/>
    </source>
</evidence>
<dbReference type="EMBL" id="LJKE01000020">
    <property type="protein sequence ID" value="KZD71187.1"/>
    <property type="molecule type" value="Genomic_DNA"/>
</dbReference>
<dbReference type="PROSITE" id="PS51257">
    <property type="entry name" value="PROKAR_LIPOPROTEIN"/>
    <property type="match status" value="1"/>
</dbReference>
<accession>A0A161T9B9</accession>
<feature type="signal peptide" evidence="1">
    <location>
        <begin position="1"/>
        <end position="19"/>
    </location>
</feature>
<sequence length="196" mass="21935">MKKLLTAVLTMGIALGAAGCGNQDASVKPEEKTKAEVRLTENEKELDKAVAANKGKEEGGGYNSADFRRIGEPMENLPDLKLNETLTKDSIGMKQDLKNAGFKEEKNTYNFKDEIQVSFLKSEKDIIKMVISFQEPLDTIAKYETLDWFLLPNGTMSSSSLSYKLEGKSVTWMDYMYSNKDGKEKVKELLITVRNA</sequence>
<dbReference type="Proteomes" id="UP000076482">
    <property type="component" value="Unassembled WGS sequence"/>
</dbReference>
<organism evidence="2 3">
    <name type="scientific">Bacillus cereus</name>
    <dbReference type="NCBI Taxonomy" id="1396"/>
    <lineage>
        <taxon>Bacteria</taxon>
        <taxon>Bacillati</taxon>
        <taxon>Bacillota</taxon>
        <taxon>Bacilli</taxon>
        <taxon>Bacillales</taxon>
        <taxon>Bacillaceae</taxon>
        <taxon>Bacillus</taxon>
        <taxon>Bacillus cereus group</taxon>
    </lineage>
</organism>
<dbReference type="RefSeq" id="WP_063260086.1">
    <property type="nucleotide sequence ID" value="NZ_LJKE01000020.1"/>
</dbReference>
<evidence type="ECO:0000313" key="3">
    <source>
        <dbReference type="Proteomes" id="UP000076482"/>
    </source>
</evidence>
<comment type="caution">
    <text evidence="2">The sequence shown here is derived from an EMBL/GenBank/DDBJ whole genome shotgun (WGS) entry which is preliminary data.</text>
</comment>
<feature type="chain" id="PRO_5039537757" description="Lipoprotein" evidence="1">
    <location>
        <begin position="20"/>
        <end position="196"/>
    </location>
</feature>
<protein>
    <recommendedName>
        <fullName evidence="4">Lipoprotein</fullName>
    </recommendedName>
</protein>
<evidence type="ECO:0008006" key="4">
    <source>
        <dbReference type="Google" id="ProtNLM"/>
    </source>
</evidence>
<reference evidence="2 3" key="1">
    <citation type="submission" date="2015-09" db="EMBL/GenBank/DDBJ databases">
        <title>Bacillus cereus food isolates.</title>
        <authorList>
            <person name="Boekhorst J."/>
        </authorList>
    </citation>
    <scope>NUCLEOTIDE SEQUENCE [LARGE SCALE GENOMIC DNA]</scope>
    <source>
        <strain evidence="2 3">B4088</strain>
    </source>
</reference>
<dbReference type="AlphaFoldDB" id="A0A161T9B9"/>
<name>A0A161T9B9_BACCE</name>
<proteinExistence type="predicted"/>
<keyword evidence="1" id="KW-0732">Signal</keyword>
<evidence type="ECO:0000256" key="1">
    <source>
        <dbReference type="SAM" id="SignalP"/>
    </source>
</evidence>
<dbReference type="PATRIC" id="fig|1396.535.peg.986"/>